<dbReference type="EMBL" id="JBHLWO010000001">
    <property type="protein sequence ID" value="MFC0318430.1"/>
    <property type="molecule type" value="Genomic_DNA"/>
</dbReference>
<keyword evidence="3" id="KW-1185">Reference proteome</keyword>
<reference evidence="2 3" key="1">
    <citation type="submission" date="2024-09" db="EMBL/GenBank/DDBJ databases">
        <authorList>
            <person name="Sun Q."/>
            <person name="Mori K."/>
        </authorList>
    </citation>
    <scope>NUCLEOTIDE SEQUENCE [LARGE SCALE GENOMIC DNA]</scope>
    <source>
        <strain evidence="2 3">CCM 7765</strain>
    </source>
</reference>
<feature type="chain" id="PRO_5045258844" evidence="1">
    <location>
        <begin position="27"/>
        <end position="131"/>
    </location>
</feature>
<organism evidence="2 3">
    <name type="scientific">Olivibacter oleidegradans</name>
    <dbReference type="NCBI Taxonomy" id="760123"/>
    <lineage>
        <taxon>Bacteria</taxon>
        <taxon>Pseudomonadati</taxon>
        <taxon>Bacteroidota</taxon>
        <taxon>Sphingobacteriia</taxon>
        <taxon>Sphingobacteriales</taxon>
        <taxon>Sphingobacteriaceae</taxon>
        <taxon>Olivibacter</taxon>
    </lineage>
</organism>
<name>A0ABV6HJX9_9SPHI</name>
<protein>
    <submittedName>
        <fullName evidence="2">Uncharacterized protein</fullName>
    </submittedName>
</protein>
<evidence type="ECO:0000313" key="2">
    <source>
        <dbReference type="EMBL" id="MFC0318430.1"/>
    </source>
</evidence>
<evidence type="ECO:0000313" key="3">
    <source>
        <dbReference type="Proteomes" id="UP001589774"/>
    </source>
</evidence>
<dbReference type="RefSeq" id="WP_013665584.1">
    <property type="nucleotide sequence ID" value="NZ_JBHLWO010000001.1"/>
</dbReference>
<gene>
    <name evidence="2" type="ORF">ACFFI0_08920</name>
</gene>
<proteinExistence type="predicted"/>
<feature type="signal peptide" evidence="1">
    <location>
        <begin position="1"/>
        <end position="26"/>
    </location>
</feature>
<dbReference type="Proteomes" id="UP001589774">
    <property type="component" value="Unassembled WGS sequence"/>
</dbReference>
<accession>A0ABV6HJX9</accession>
<evidence type="ECO:0000256" key="1">
    <source>
        <dbReference type="SAM" id="SignalP"/>
    </source>
</evidence>
<comment type="caution">
    <text evidence="2">The sequence shown here is derived from an EMBL/GenBank/DDBJ whole genome shotgun (WGS) entry which is preliminary data.</text>
</comment>
<keyword evidence="1" id="KW-0732">Signal</keyword>
<sequence length="131" mass="14670">MKKQQMVRGLVIFSFILLASFKSSYAQNVEIPIILPYTGNFNNWIITFTSGSDTYTFETNDDTFDSGVIGMLPKGTYTVNFDCPYFGSENFDILVYNGGEIVRQGITSSRDLTLYNVVIGDEPLIQIDAGY</sequence>